<evidence type="ECO:0008006" key="3">
    <source>
        <dbReference type="Google" id="ProtNLM"/>
    </source>
</evidence>
<dbReference type="AlphaFoldDB" id="A0A1H6FGM1"/>
<accession>A0A1H6FGM1</accession>
<proteinExistence type="predicted"/>
<dbReference type="OrthoDB" id="5624988at2"/>
<evidence type="ECO:0000313" key="2">
    <source>
        <dbReference type="Proteomes" id="UP000236724"/>
    </source>
</evidence>
<dbReference type="Proteomes" id="UP000236724">
    <property type="component" value="Unassembled WGS sequence"/>
</dbReference>
<dbReference type="RefSeq" id="WP_103922315.1">
    <property type="nucleotide sequence ID" value="NZ_FMSV02000556.1"/>
</dbReference>
<reference evidence="1 2" key="1">
    <citation type="submission" date="2016-10" db="EMBL/GenBank/DDBJ databases">
        <authorList>
            <person name="de Groot N.N."/>
        </authorList>
    </citation>
    <scope>NUCLEOTIDE SEQUENCE [LARGE SCALE GENOMIC DNA]</scope>
    <source>
        <strain evidence="1">MBHS1</strain>
    </source>
</reference>
<sequence>MKKSIFKAGKKYTFSDYFELNSPTEEIVAELGYAFSYEVIHLPRSNDYSIDEINKLQQTLYTILPKIIINSEIAKREFLIAPILVEIAKNTASKINVEYALEVDDRLSGSLDYLIQLKQEIIVIEAKKGDLDKGFNQLSAELIALDKYEDDNTSNVLYGAISIGDVWKFGILKRQEKQISKDINSYTIPADIEKVFSILMGILTKT</sequence>
<protein>
    <recommendedName>
        <fullName evidence="3">Type I restriction enzyme R protein N-terminal domain-containing protein</fullName>
    </recommendedName>
</protein>
<organism evidence="1 2">
    <name type="scientific">Candidatus Venteria ishoeyi</name>
    <dbReference type="NCBI Taxonomy" id="1899563"/>
    <lineage>
        <taxon>Bacteria</taxon>
        <taxon>Pseudomonadati</taxon>
        <taxon>Pseudomonadota</taxon>
        <taxon>Gammaproteobacteria</taxon>
        <taxon>Thiotrichales</taxon>
        <taxon>Thiotrichaceae</taxon>
        <taxon>Venteria</taxon>
    </lineage>
</organism>
<name>A0A1H6FGM1_9GAMM</name>
<dbReference type="EMBL" id="FMSV02000556">
    <property type="protein sequence ID" value="SEH08803.1"/>
    <property type="molecule type" value="Genomic_DNA"/>
</dbReference>
<evidence type="ECO:0000313" key="1">
    <source>
        <dbReference type="EMBL" id="SEH08803.1"/>
    </source>
</evidence>
<keyword evidence="2" id="KW-1185">Reference proteome</keyword>
<gene>
    <name evidence="1" type="ORF">MBHS_04696</name>
</gene>